<keyword evidence="3" id="KW-1185">Reference proteome</keyword>
<dbReference type="InParanoid" id="A0A1P8AZS3"/>
<reference evidence="3" key="2">
    <citation type="journal article" date="2017" name="Plant J.">
        <title>Araport11: a complete reannotation of the Arabidopsis thaliana reference genome.</title>
        <authorList>
            <person name="Cheng C.Y."/>
            <person name="Krishnakumar V."/>
            <person name="Chan A.P."/>
            <person name="Thibaud-Nissen F."/>
            <person name="Schobel S."/>
            <person name="Town C.D."/>
        </authorList>
    </citation>
    <scope>GENOME REANNOTATION</scope>
    <source>
        <strain evidence="3">cv. Columbia</strain>
    </source>
</reference>
<reference evidence="2 3" key="1">
    <citation type="journal article" date="1999" name="Nature">
        <title>Sequence and analysis of chromosome 2 of the plant Arabidopsis thaliana.</title>
        <authorList>
            <person name="Lin X."/>
            <person name="Kaul S."/>
            <person name="Rounsley S."/>
            <person name="Shea T.P."/>
            <person name="Benito M.I."/>
            <person name="Town C.D."/>
            <person name="Fujii C.Y."/>
            <person name="Mason T."/>
            <person name="Bowman C.L."/>
            <person name="Barnstead M."/>
            <person name="Feldblyum T.V."/>
            <person name="Buell C.R."/>
            <person name="Ketchum K.A."/>
            <person name="Lee J."/>
            <person name="Ronning C.M."/>
            <person name="Koo H.L."/>
            <person name="Moffat K.S."/>
            <person name="Cronin L.A."/>
            <person name="Shen M."/>
            <person name="Pai G."/>
            <person name="Van Aken S."/>
            <person name="Umayam L."/>
            <person name="Tallon L.J."/>
            <person name="Gill J.E."/>
            <person name="Adams M.D."/>
            <person name="Carrera A.J."/>
            <person name="Creasy T.H."/>
            <person name="Goodman H.M."/>
            <person name="Somerville C.R."/>
            <person name="Copenhaver G.P."/>
            <person name="Preuss D."/>
            <person name="Nierman W.C."/>
            <person name="White O."/>
            <person name="Eisen J.A."/>
            <person name="Salzberg S.L."/>
            <person name="Fraser C.M."/>
            <person name="Venter J.C."/>
        </authorList>
    </citation>
    <scope>NUCLEOTIDE SEQUENCE [LARGE SCALE GENOMIC DNA]</scope>
    <source>
        <strain evidence="3">cv. Columbia</strain>
    </source>
</reference>
<gene>
    <name evidence="1 2" type="ordered locus">At2g07665</name>
</gene>
<dbReference type="TAIR" id="AT2G07665"/>
<name>A0A1P8AZS3_ARATH</name>
<dbReference type="EMBL" id="CP002685">
    <property type="protein sequence ID" value="ANM62142.1"/>
    <property type="molecule type" value="Genomic_DNA"/>
</dbReference>
<dbReference type="GeneID" id="28717837"/>
<organism evidence="2 3">
    <name type="scientific">Arabidopsis thaliana</name>
    <name type="common">Mouse-ear cress</name>
    <dbReference type="NCBI Taxonomy" id="3702"/>
    <lineage>
        <taxon>Eukaryota</taxon>
        <taxon>Viridiplantae</taxon>
        <taxon>Streptophyta</taxon>
        <taxon>Embryophyta</taxon>
        <taxon>Tracheophyta</taxon>
        <taxon>Spermatophyta</taxon>
        <taxon>Magnoliopsida</taxon>
        <taxon>eudicotyledons</taxon>
        <taxon>Gunneridae</taxon>
        <taxon>Pentapetalae</taxon>
        <taxon>rosids</taxon>
        <taxon>malvids</taxon>
        <taxon>Brassicales</taxon>
        <taxon>Brassicaceae</taxon>
        <taxon>Camelineae</taxon>
        <taxon>Arabidopsis</taxon>
    </lineage>
</organism>
<evidence type="ECO:0000313" key="3">
    <source>
        <dbReference type="Proteomes" id="UP000006548"/>
    </source>
</evidence>
<dbReference type="ExpressionAtlas" id="A0A1P8AZS3">
    <property type="expression patterns" value="baseline and differential"/>
</dbReference>
<evidence type="ECO:0000313" key="1">
    <source>
        <dbReference type="Araport" id="AT2G07665"/>
    </source>
</evidence>
<evidence type="ECO:0000313" key="2">
    <source>
        <dbReference type="EMBL" id="ANM62142.1"/>
    </source>
</evidence>
<protein>
    <submittedName>
        <fullName evidence="2">Uncharacterized protein</fullName>
    </submittedName>
</protein>
<dbReference type="KEGG" id="ath:AT2G07665"/>
<dbReference type="SMR" id="A0A1P8AZS3"/>
<dbReference type="Araport" id="AT2G07665"/>
<accession>A0A1P8AZS3</accession>
<dbReference type="RefSeq" id="NP_001324320.1">
    <property type="nucleotide sequence ID" value="NM_001335342.1"/>
</dbReference>
<dbReference type="Proteomes" id="UP000006548">
    <property type="component" value="Chromosome 2"/>
</dbReference>
<sequence>MWMERSGRIVSVRRKKRIRSVSHRFTNLLTLAR</sequence>
<dbReference type="AlphaFoldDB" id="A0A1P8AZS3"/>
<proteinExistence type="predicted"/>